<protein>
    <submittedName>
        <fullName evidence="1">DUF3833 domain-containing protein</fullName>
    </submittedName>
</protein>
<name>A0A4U1BFF2_9GAMM</name>
<dbReference type="InterPro" id="IPR024409">
    <property type="entry name" value="DUF3833"/>
</dbReference>
<gene>
    <name evidence="1" type="ORF">FCL40_08730</name>
</gene>
<evidence type="ECO:0000313" key="1">
    <source>
        <dbReference type="EMBL" id="TKB49407.1"/>
    </source>
</evidence>
<sequence>MRVLIVLMITLLVGCSADHSALSSRQPPLELERFFDGRVTAQGMVTNFRGEVIRRFSVTLDGRWQQGEGVLDEYFLYDDGETQFRQWRIERTGPNSYQGEADDIIGTASGERHGPLLRWQYEMVLVTDDDEWQVSFDDLMVLVDDRHLLNRAKITKFGITVAEVFIAFQKE</sequence>
<comment type="caution">
    <text evidence="1">The sequence shown here is derived from an EMBL/GenBank/DDBJ whole genome shotgun (WGS) entry which is preliminary data.</text>
</comment>
<dbReference type="EMBL" id="SWCI01000004">
    <property type="protein sequence ID" value="TKB49407.1"/>
    <property type="molecule type" value="Genomic_DNA"/>
</dbReference>
<dbReference type="PROSITE" id="PS51257">
    <property type="entry name" value="PROKAR_LIPOPROTEIN"/>
    <property type="match status" value="1"/>
</dbReference>
<reference evidence="1 2" key="1">
    <citation type="submission" date="2019-04" db="EMBL/GenBank/DDBJ databases">
        <authorList>
            <person name="Hwang J.C."/>
        </authorList>
    </citation>
    <scope>NUCLEOTIDE SEQUENCE [LARGE SCALE GENOMIC DNA]</scope>
    <source>
        <strain evidence="1 2">IMCC35001</strain>
    </source>
</reference>
<dbReference type="Pfam" id="PF12915">
    <property type="entry name" value="DUF3833"/>
    <property type="match status" value="1"/>
</dbReference>
<keyword evidence="2" id="KW-1185">Reference proteome</keyword>
<accession>A0A4U1BFF2</accession>
<dbReference type="RefSeq" id="WP_136852836.1">
    <property type="nucleotide sequence ID" value="NZ_SWCI01000004.1"/>
</dbReference>
<dbReference type="Proteomes" id="UP000305674">
    <property type="component" value="Unassembled WGS sequence"/>
</dbReference>
<dbReference type="AlphaFoldDB" id="A0A4U1BFF2"/>
<dbReference type="OrthoDB" id="5296954at2"/>
<proteinExistence type="predicted"/>
<evidence type="ECO:0000313" key="2">
    <source>
        <dbReference type="Proteomes" id="UP000305674"/>
    </source>
</evidence>
<organism evidence="1 2">
    <name type="scientific">Ferrimonas sediminicola</name>
    <dbReference type="NCBI Taxonomy" id="2569538"/>
    <lineage>
        <taxon>Bacteria</taxon>
        <taxon>Pseudomonadati</taxon>
        <taxon>Pseudomonadota</taxon>
        <taxon>Gammaproteobacteria</taxon>
        <taxon>Alteromonadales</taxon>
        <taxon>Ferrimonadaceae</taxon>
        <taxon>Ferrimonas</taxon>
    </lineage>
</organism>